<dbReference type="Proteomes" id="UP000887564">
    <property type="component" value="Unplaced"/>
</dbReference>
<dbReference type="AlphaFoldDB" id="A0A914RCH0"/>
<sequence>MPLESFFWPGGKLQQDRGVVIYDVNHLKPFWKSVFELSSK</sequence>
<dbReference type="WBParaSite" id="PEQ_0000438101-mRNA-1">
    <property type="protein sequence ID" value="PEQ_0000438101-mRNA-1"/>
    <property type="gene ID" value="PEQ_0000438101"/>
</dbReference>
<evidence type="ECO:0000313" key="2">
    <source>
        <dbReference type="WBParaSite" id="PEQ_0000438101-mRNA-1"/>
    </source>
</evidence>
<evidence type="ECO:0000313" key="1">
    <source>
        <dbReference type="Proteomes" id="UP000887564"/>
    </source>
</evidence>
<protein>
    <submittedName>
        <fullName evidence="2">Uncharacterized protein</fullName>
    </submittedName>
</protein>
<reference evidence="2" key="1">
    <citation type="submission" date="2022-11" db="UniProtKB">
        <authorList>
            <consortium name="WormBaseParasite"/>
        </authorList>
    </citation>
    <scope>IDENTIFICATION</scope>
</reference>
<keyword evidence="1" id="KW-1185">Reference proteome</keyword>
<name>A0A914RCH0_PAREQ</name>
<organism evidence="1 2">
    <name type="scientific">Parascaris equorum</name>
    <name type="common">Equine roundworm</name>
    <dbReference type="NCBI Taxonomy" id="6256"/>
    <lineage>
        <taxon>Eukaryota</taxon>
        <taxon>Metazoa</taxon>
        <taxon>Ecdysozoa</taxon>
        <taxon>Nematoda</taxon>
        <taxon>Chromadorea</taxon>
        <taxon>Rhabditida</taxon>
        <taxon>Spirurina</taxon>
        <taxon>Ascaridomorpha</taxon>
        <taxon>Ascaridoidea</taxon>
        <taxon>Ascarididae</taxon>
        <taxon>Parascaris</taxon>
    </lineage>
</organism>
<proteinExistence type="predicted"/>
<accession>A0A914RCH0</accession>